<feature type="transmembrane region" description="Helical" evidence="8">
    <location>
        <begin position="355"/>
        <end position="375"/>
    </location>
</feature>
<dbReference type="Pfam" id="PF07690">
    <property type="entry name" value="MFS_1"/>
    <property type="match status" value="1"/>
</dbReference>
<evidence type="ECO:0000256" key="1">
    <source>
        <dbReference type="ARBA" id="ARBA00004651"/>
    </source>
</evidence>
<accession>A0A975U602</accession>
<keyword evidence="5 8" id="KW-0812">Transmembrane</keyword>
<dbReference type="GO" id="GO:0042910">
    <property type="term" value="F:xenobiotic transmembrane transporter activity"/>
    <property type="evidence" value="ECO:0007669"/>
    <property type="project" value="InterPro"/>
</dbReference>
<feature type="transmembrane region" description="Helical" evidence="8">
    <location>
        <begin position="199"/>
        <end position="222"/>
    </location>
</feature>
<evidence type="ECO:0000256" key="7">
    <source>
        <dbReference type="ARBA" id="ARBA00023136"/>
    </source>
</evidence>
<evidence type="ECO:0000259" key="9">
    <source>
        <dbReference type="PROSITE" id="PS50850"/>
    </source>
</evidence>
<dbReference type="KEGG" id="elio:KO353_00005"/>
<keyword evidence="8" id="KW-0997">Cell inner membrane</keyword>
<gene>
    <name evidence="10" type="ORF">KO353_00005</name>
</gene>
<dbReference type="InterPro" id="IPR011701">
    <property type="entry name" value="MFS"/>
</dbReference>
<evidence type="ECO:0000256" key="4">
    <source>
        <dbReference type="ARBA" id="ARBA00022475"/>
    </source>
</evidence>
<evidence type="ECO:0000256" key="2">
    <source>
        <dbReference type="ARBA" id="ARBA00006236"/>
    </source>
</evidence>
<evidence type="ECO:0000256" key="5">
    <source>
        <dbReference type="ARBA" id="ARBA00022692"/>
    </source>
</evidence>
<organism evidence="10 11">
    <name type="scientific">Elioraea tepida</name>
    <dbReference type="NCBI Taxonomy" id="2843330"/>
    <lineage>
        <taxon>Bacteria</taxon>
        <taxon>Pseudomonadati</taxon>
        <taxon>Pseudomonadota</taxon>
        <taxon>Alphaproteobacteria</taxon>
        <taxon>Acetobacterales</taxon>
        <taxon>Elioraeaceae</taxon>
        <taxon>Elioraea</taxon>
    </lineage>
</organism>
<feature type="transmembrane region" description="Helical" evidence="8">
    <location>
        <begin position="146"/>
        <end position="168"/>
    </location>
</feature>
<dbReference type="GO" id="GO:0005886">
    <property type="term" value="C:plasma membrane"/>
    <property type="evidence" value="ECO:0007669"/>
    <property type="project" value="UniProtKB-SubCell"/>
</dbReference>
<name>A0A975U602_9PROT</name>
<comment type="similarity">
    <text evidence="2 8">Belongs to the major facilitator superfamily. Bcr/CmlA family.</text>
</comment>
<keyword evidence="3 8" id="KW-0813">Transport</keyword>
<proteinExistence type="inferred from homology"/>
<dbReference type="PANTHER" id="PTHR23502:SF132">
    <property type="entry name" value="POLYAMINE TRANSPORTER 2-RELATED"/>
    <property type="match status" value="1"/>
</dbReference>
<dbReference type="InterPro" id="IPR020846">
    <property type="entry name" value="MFS_dom"/>
</dbReference>
<comment type="caution">
    <text evidence="8">Lacks conserved residue(s) required for the propagation of feature annotation.</text>
</comment>
<reference evidence="10" key="1">
    <citation type="submission" date="2021-06" db="EMBL/GenBank/DDBJ databases">
        <title>Elioraea tepida, sp. nov., a moderately thermophilic aerobic anoxygenic phototrophic bacterium isolated from an alkaline siliceous hot spring mat community in Yellowstone National Park, WY, USA.</title>
        <authorList>
            <person name="Saini M.K."/>
            <person name="Yoshida S."/>
            <person name="Sebastian A."/>
            <person name="Hirose S."/>
            <person name="Hara E."/>
            <person name="Tamaki H."/>
            <person name="Soulier N.T."/>
            <person name="Albert I."/>
            <person name="Hanada S."/>
            <person name="Bryant D.A."/>
            <person name="Tank M."/>
        </authorList>
    </citation>
    <scope>NUCLEOTIDE SEQUENCE</scope>
    <source>
        <strain evidence="10">MS-P2</strain>
    </source>
</reference>
<feature type="transmembrane region" description="Helical" evidence="8">
    <location>
        <begin position="298"/>
        <end position="317"/>
    </location>
</feature>
<feature type="transmembrane region" description="Helical" evidence="8">
    <location>
        <begin position="329"/>
        <end position="349"/>
    </location>
</feature>
<keyword evidence="4" id="KW-1003">Cell membrane</keyword>
<keyword evidence="7 8" id="KW-0472">Membrane</keyword>
<dbReference type="NCBIfam" id="TIGR00710">
    <property type="entry name" value="efflux_Bcr_CflA"/>
    <property type="match status" value="1"/>
</dbReference>
<sequence length="383" mass="38033">MTAIGPFRMQIVAPAIPGLTAALGAAPAEAQLTLTVYLGGVAAGQRLHGPLSDRFGRRPVAIVGLAVFLAASAAGAVSGSIGRLVAWRGAQALGACSGMVLARAIIRDCHPRDQAASVMAYVFMGMTVAPMLAPLVGALLDERFGWCALMALPAVAGLAPLAAVLLCLPETLPREAKAAQGGFGSVASASLGLLCTPAFLVYAGCFAASSAVFFAFIGGAPFVVVTGLGLPPTAYALGFMLLSAAYATGNVVTARLARRLGTLRLLAAGTALTFLAAALALALVLFRPPGLPKLFVPAMLMALGNGVAQANAMAAAVSVRPQAAGAASGLSGAIQMSAGAVATVTVAALETGSGVATAALMLAAATLCQAILVLGRRLATDEI</sequence>
<dbReference type="Proteomes" id="UP000694001">
    <property type="component" value="Chromosome"/>
</dbReference>
<evidence type="ECO:0000313" key="10">
    <source>
        <dbReference type="EMBL" id="QXM26398.1"/>
    </source>
</evidence>
<feature type="domain" description="Major facilitator superfamily (MFS) profile" evidence="9">
    <location>
        <begin position="1"/>
        <end position="381"/>
    </location>
</feature>
<dbReference type="AlphaFoldDB" id="A0A975U602"/>
<keyword evidence="6 8" id="KW-1133">Transmembrane helix</keyword>
<feature type="transmembrane region" description="Helical" evidence="8">
    <location>
        <begin position="60"/>
        <end position="79"/>
    </location>
</feature>
<evidence type="ECO:0000256" key="8">
    <source>
        <dbReference type="RuleBase" id="RU365088"/>
    </source>
</evidence>
<dbReference type="InterPro" id="IPR004812">
    <property type="entry name" value="Efflux_drug-R_Bcr/CmlA"/>
</dbReference>
<evidence type="ECO:0000256" key="6">
    <source>
        <dbReference type="ARBA" id="ARBA00022989"/>
    </source>
</evidence>
<evidence type="ECO:0000313" key="11">
    <source>
        <dbReference type="Proteomes" id="UP000694001"/>
    </source>
</evidence>
<feature type="transmembrane region" description="Helical" evidence="8">
    <location>
        <begin position="265"/>
        <end position="286"/>
    </location>
</feature>
<dbReference type="EMBL" id="CP076448">
    <property type="protein sequence ID" value="QXM26398.1"/>
    <property type="molecule type" value="Genomic_DNA"/>
</dbReference>
<dbReference type="PROSITE" id="PS50850">
    <property type="entry name" value="MFS"/>
    <property type="match status" value="1"/>
</dbReference>
<feature type="transmembrane region" description="Helical" evidence="8">
    <location>
        <begin position="234"/>
        <end position="253"/>
    </location>
</feature>
<dbReference type="PANTHER" id="PTHR23502">
    <property type="entry name" value="MAJOR FACILITATOR SUPERFAMILY"/>
    <property type="match status" value="1"/>
</dbReference>
<evidence type="ECO:0000256" key="3">
    <source>
        <dbReference type="ARBA" id="ARBA00022448"/>
    </source>
</evidence>
<feature type="transmembrane region" description="Helical" evidence="8">
    <location>
        <begin position="118"/>
        <end position="140"/>
    </location>
</feature>
<comment type="subcellular location">
    <subcellularLocation>
        <location evidence="8">Cell inner membrane</location>
        <topology evidence="8">Multi-pass membrane protein</topology>
    </subcellularLocation>
    <subcellularLocation>
        <location evidence="1">Cell membrane</location>
        <topology evidence="1">Multi-pass membrane protein</topology>
    </subcellularLocation>
</comment>
<dbReference type="GO" id="GO:1990961">
    <property type="term" value="P:xenobiotic detoxification by transmembrane export across the plasma membrane"/>
    <property type="evidence" value="ECO:0007669"/>
    <property type="project" value="InterPro"/>
</dbReference>
<keyword evidence="11" id="KW-1185">Reference proteome</keyword>
<protein>
    <recommendedName>
        <fullName evidence="8">Bcr/CflA family efflux transporter</fullName>
    </recommendedName>
</protein>